<dbReference type="RefSeq" id="WP_128230159.1">
    <property type="nucleotide sequence ID" value="NZ_SACR01000005.1"/>
</dbReference>
<dbReference type="Gene3D" id="1.10.3680.10">
    <property type="entry name" value="TerB-like"/>
    <property type="match status" value="1"/>
</dbReference>
<dbReference type="InterPro" id="IPR007486">
    <property type="entry name" value="YebE"/>
</dbReference>
<dbReference type="EMBL" id="SACR01000005">
    <property type="protein sequence ID" value="RVU44613.1"/>
    <property type="molecule type" value="Genomic_DNA"/>
</dbReference>
<accession>A0A437RCY9</accession>
<dbReference type="InterPro" id="IPR029024">
    <property type="entry name" value="TerB-like"/>
</dbReference>
<name>A0A437RCY9_9BURK</name>
<protein>
    <submittedName>
        <fullName evidence="1">Tellurite resistance TerB family protein</fullName>
    </submittedName>
</protein>
<sequence length="228" mass="23539">MSAFSLLEQLLKSGMPAAGSPQRSDLGKYAGGAAVGGVLGLLMGSKRGRSMGGTALKYGSVAALGALAWKVYQDHQAKQAAATAPAPARAPVDITPPAYAAPASFAALPAPQLEAHSQAMLKALIAAAKADGHMDQRERGLVHAELQRIEADAATRAWVDAELARPVEPAEVAAAATGPEMAAEMYLASVLMVDQTTTMERAYLDALARELRLAPTLKADLEARAAAV</sequence>
<proteinExistence type="predicted"/>
<comment type="caution">
    <text evidence="1">The sequence shown here is derived from an EMBL/GenBank/DDBJ whole genome shotgun (WGS) entry which is preliminary data.</text>
</comment>
<gene>
    <name evidence="1" type="ORF">EOE66_18325</name>
</gene>
<dbReference type="Pfam" id="PF04391">
    <property type="entry name" value="DUF533"/>
    <property type="match status" value="1"/>
</dbReference>
<organism evidence="1 2">
    <name type="scientific">Rubrivivax rivuli</name>
    <dbReference type="NCBI Taxonomy" id="1862385"/>
    <lineage>
        <taxon>Bacteria</taxon>
        <taxon>Pseudomonadati</taxon>
        <taxon>Pseudomonadota</taxon>
        <taxon>Betaproteobacteria</taxon>
        <taxon>Burkholderiales</taxon>
        <taxon>Sphaerotilaceae</taxon>
        <taxon>Rubrivivax</taxon>
    </lineage>
</organism>
<dbReference type="Proteomes" id="UP000285575">
    <property type="component" value="Unassembled WGS sequence"/>
</dbReference>
<dbReference type="AlphaFoldDB" id="A0A437RCY9"/>
<evidence type="ECO:0000313" key="1">
    <source>
        <dbReference type="EMBL" id="RVU44613.1"/>
    </source>
</evidence>
<evidence type="ECO:0000313" key="2">
    <source>
        <dbReference type="Proteomes" id="UP000285575"/>
    </source>
</evidence>
<reference evidence="1 2" key="1">
    <citation type="submission" date="2019-01" db="EMBL/GenBank/DDBJ databases">
        <authorList>
            <person name="Chen W.-M."/>
        </authorList>
    </citation>
    <scope>NUCLEOTIDE SEQUENCE [LARGE SCALE GENOMIC DNA]</scope>
    <source>
        <strain evidence="1 2">KYPY4</strain>
    </source>
</reference>
<keyword evidence="2" id="KW-1185">Reference proteome</keyword>
<dbReference type="OrthoDB" id="5459344at2"/>
<dbReference type="SUPFAM" id="SSF158682">
    <property type="entry name" value="TerB-like"/>
    <property type="match status" value="1"/>
</dbReference>